<evidence type="ECO:0000313" key="1">
    <source>
        <dbReference type="EMBL" id="RLK58132.1"/>
    </source>
</evidence>
<reference evidence="1 2" key="1">
    <citation type="submission" date="2018-10" db="EMBL/GenBank/DDBJ databases">
        <title>Genomic Encyclopedia of Archaeal and Bacterial Type Strains, Phase II (KMG-II): from individual species to whole genera.</title>
        <authorList>
            <person name="Goeker M."/>
        </authorList>
    </citation>
    <scope>NUCLEOTIDE SEQUENCE [LARGE SCALE GENOMIC DNA]</scope>
    <source>
        <strain evidence="1 2">DSM 45657</strain>
    </source>
</reference>
<dbReference type="PANTHER" id="PTHR46844">
    <property type="entry name" value="SLR5058 PROTEIN"/>
    <property type="match status" value="1"/>
</dbReference>
<dbReference type="SUPFAM" id="SSF52540">
    <property type="entry name" value="P-loop containing nucleoside triphosphate hydrolases"/>
    <property type="match status" value="1"/>
</dbReference>
<name>A0A421B1A7_9PSEU</name>
<dbReference type="RefSeq" id="WP_121392604.1">
    <property type="nucleotide sequence ID" value="NZ_RCDD01000003.1"/>
</dbReference>
<evidence type="ECO:0008006" key="3">
    <source>
        <dbReference type="Google" id="ProtNLM"/>
    </source>
</evidence>
<sequence>MVEQHNRITQSTITGPVLQARDIGTVVIGDARPAHPPLTSWADLPAVDEDLHDLLDVQQDAFDTLPYRLLDITPPELSQIYVQQRIRANAPGQDPDDAPIAERVLSATEALDTESHVVITGEPGAGKSTLGQMYVQRICAYWLGKVRMAPPLREPVLPVRIPARALAADSSWSELVAAGVRQVLGGMLATPPDPALFARRTLGARWLVFVDGLDEIIDTGTRERVIRTIVARMRRGTDHRIVVTTRPLPRSEMAMFDRVGAQIYAIQPFGVLELEEFARAWFRAQDSITAQDRATDFIRQVRDGRLREIVRNPLLATIAAITFTLSPDRELPRSMTSLYARFMDHLLTDNANGRRTVAELAASREPRRAELVRWVDERRVELIEHLARHVLESEGSLAESARKWVTDHHDGEPAGWAEDLLTVLTSSGILVRIEGDLRFLHHSFAEFLAARSHAQEIDPEFTELDRWISRATWEAQRGFAIFTFLLWGRENKIDRVIERLLDGDANSVAVAGRLLTGDIPVAEEVAAPVLNRLVDLLIGAGLDRAPASECREIGRVLAGIGMHEWIAEGRLRLLRDDARIAMPIRVESAIVLGRLGWAGAVGWLEDLAAEVEPQHVEHIVLGLIDLVPDGRDRAERLLLAAGYGAEYALTLTVATMLLTIERGPAAADLVRDLVRRMRTDTSLGHRMPVQAVTTTAPLRTMDSWFDHRPNWDDLVRVARGSHCPAEARWAAEHALACSDDHDAVAEAIKVLVEHDVESAFAAAATRKPSIVAEVMDHFTSPHREQLAQRCLRETTETSDSRIRVQAAKVLSAAGIELEAVSGLSHASILDLAASLAGQPTATMRALAEAAMADATCTWYTFRRAASILAPLPDGARLVVEQAKRHGPKHQLQAIIALAQAEREAEVHDVVDLLIEEPTSVQYVWETVITLHAKRWREVRDRLVDSAIRSERSWETHDMANMAHALHLVGRRAEAIDQAWRALRRSLVSSPTSDYWMKQPVSVLIEVAGTGCAVAVTAELIRADVTVSHRMVVADWFTEQGLLPSAVELWEDVVAHHGHYVEQGVAAARKLVATGHADVAARAVAAALAEAGRSKAAVAGLRALEAWIGAW</sequence>
<accession>A0A421B1A7</accession>
<dbReference type="EMBL" id="RCDD01000003">
    <property type="protein sequence ID" value="RLK58132.1"/>
    <property type="molecule type" value="Genomic_DNA"/>
</dbReference>
<dbReference type="InterPro" id="IPR027417">
    <property type="entry name" value="P-loop_NTPase"/>
</dbReference>
<evidence type="ECO:0000313" key="2">
    <source>
        <dbReference type="Proteomes" id="UP000282454"/>
    </source>
</evidence>
<dbReference type="Gene3D" id="3.40.50.300">
    <property type="entry name" value="P-loop containing nucleotide triphosphate hydrolases"/>
    <property type="match status" value="1"/>
</dbReference>
<organism evidence="1 2">
    <name type="scientific">Actinokineospora cianjurensis</name>
    <dbReference type="NCBI Taxonomy" id="585224"/>
    <lineage>
        <taxon>Bacteria</taxon>
        <taxon>Bacillati</taxon>
        <taxon>Actinomycetota</taxon>
        <taxon>Actinomycetes</taxon>
        <taxon>Pseudonocardiales</taxon>
        <taxon>Pseudonocardiaceae</taxon>
        <taxon>Actinokineospora</taxon>
    </lineage>
</organism>
<comment type="caution">
    <text evidence="1">The sequence shown here is derived from an EMBL/GenBank/DDBJ whole genome shotgun (WGS) entry which is preliminary data.</text>
</comment>
<protein>
    <recommendedName>
        <fullName evidence="3">NACHT domain-containing protein</fullName>
    </recommendedName>
</protein>
<dbReference type="OrthoDB" id="135105at2"/>
<dbReference type="Proteomes" id="UP000282454">
    <property type="component" value="Unassembled WGS sequence"/>
</dbReference>
<keyword evidence="2" id="KW-1185">Reference proteome</keyword>
<proteinExistence type="predicted"/>
<dbReference type="PANTHER" id="PTHR46844:SF1">
    <property type="entry name" value="SLR5058 PROTEIN"/>
    <property type="match status" value="1"/>
</dbReference>
<dbReference type="AlphaFoldDB" id="A0A421B1A7"/>
<gene>
    <name evidence="1" type="ORF">CLV68_4226</name>
</gene>